<dbReference type="AlphaFoldDB" id="A0A940XHW3"/>
<dbReference type="PANTHER" id="PTHR47893:SF1">
    <property type="entry name" value="REGULATORY PROTEIN PCHR"/>
    <property type="match status" value="1"/>
</dbReference>
<dbReference type="PROSITE" id="PS00041">
    <property type="entry name" value="HTH_ARAC_FAMILY_1"/>
    <property type="match status" value="1"/>
</dbReference>
<keyword evidence="3" id="KW-0804">Transcription</keyword>
<dbReference type="InterPro" id="IPR018060">
    <property type="entry name" value="HTH_AraC"/>
</dbReference>
<dbReference type="PANTHER" id="PTHR47893">
    <property type="entry name" value="REGULATORY PROTEIN PCHR"/>
    <property type="match status" value="1"/>
</dbReference>
<dbReference type="RefSeq" id="WP_210870496.1">
    <property type="nucleotide sequence ID" value="NZ_JAGPNL010000002.1"/>
</dbReference>
<evidence type="ECO:0000313" key="6">
    <source>
        <dbReference type="Proteomes" id="UP000677875"/>
    </source>
</evidence>
<evidence type="ECO:0000256" key="3">
    <source>
        <dbReference type="ARBA" id="ARBA00023163"/>
    </source>
</evidence>
<comment type="caution">
    <text evidence="5">The sequence shown here is derived from an EMBL/GenBank/DDBJ whole genome shotgun (WGS) entry which is preliminary data.</text>
</comment>
<dbReference type="InterPro" id="IPR018062">
    <property type="entry name" value="HTH_AraC-typ_CS"/>
</dbReference>
<protein>
    <submittedName>
        <fullName evidence="5">Helix-turn-helix transcriptional regulator</fullName>
    </submittedName>
</protein>
<dbReference type="EMBL" id="JAGPNL010000002">
    <property type="protein sequence ID" value="MBQ0826851.1"/>
    <property type="molecule type" value="Genomic_DNA"/>
</dbReference>
<proteinExistence type="predicted"/>
<dbReference type="SUPFAM" id="SSF46689">
    <property type="entry name" value="Homeodomain-like"/>
    <property type="match status" value="2"/>
</dbReference>
<evidence type="ECO:0000313" key="5">
    <source>
        <dbReference type="EMBL" id="MBQ0826851.1"/>
    </source>
</evidence>
<dbReference type="InterPro" id="IPR009057">
    <property type="entry name" value="Homeodomain-like_sf"/>
</dbReference>
<dbReference type="Pfam" id="PF12833">
    <property type="entry name" value="HTH_18"/>
    <property type="match status" value="1"/>
</dbReference>
<evidence type="ECO:0000256" key="1">
    <source>
        <dbReference type="ARBA" id="ARBA00023015"/>
    </source>
</evidence>
<dbReference type="PROSITE" id="PS01124">
    <property type="entry name" value="HTH_ARAC_FAMILY_2"/>
    <property type="match status" value="1"/>
</dbReference>
<keyword evidence="2" id="KW-0238">DNA-binding</keyword>
<keyword evidence="1" id="KW-0805">Transcription regulation</keyword>
<dbReference type="SMART" id="SM00342">
    <property type="entry name" value="HTH_ARAC"/>
    <property type="match status" value="1"/>
</dbReference>
<accession>A0A940XHW3</accession>
<dbReference type="GO" id="GO:0043565">
    <property type="term" value="F:sequence-specific DNA binding"/>
    <property type="evidence" value="ECO:0007669"/>
    <property type="project" value="InterPro"/>
</dbReference>
<feature type="domain" description="HTH araC/xylS-type" evidence="4">
    <location>
        <begin position="236"/>
        <end position="334"/>
    </location>
</feature>
<sequence>MSPHFLSGGVGSAEQERQYARYYAAIATETRGRNTPHVTTYTLRPEVGRGTIEVTRLQGSLRVIRYDVSFTADHRVDYRFPEDRFELEVCLDGRLRIAEEEAGRADLCRYSSSLTPPRPTKGMIVHPSDQPYRGLSLTGSRDALSPYLGSVGAEAFASALGRLDSSRGADLYLGRGARLRGLPNLLAGLFEARAETPGKTLMMEARVMEALALVTDAASSCRGQDAVADHEAEAVRRVPLILWRERHDPPTLAEVARELSMSPKRLASAFRTEFGVTPMEHHRRRRLERAADLLLDTDWTVERIGHEVGYAAASNFVYAFRRRLGTTPAAYRRARL</sequence>
<dbReference type="Gene3D" id="1.10.10.60">
    <property type="entry name" value="Homeodomain-like"/>
    <property type="match status" value="2"/>
</dbReference>
<evidence type="ECO:0000259" key="4">
    <source>
        <dbReference type="PROSITE" id="PS01124"/>
    </source>
</evidence>
<gene>
    <name evidence="5" type="ORF">J5Y05_10055</name>
</gene>
<dbReference type="Proteomes" id="UP000677875">
    <property type="component" value="Unassembled WGS sequence"/>
</dbReference>
<reference evidence="5" key="1">
    <citation type="submission" date="2021-04" db="EMBL/GenBank/DDBJ databases">
        <title>Genome seq and assembly of Streptomyces sp. RG38.</title>
        <authorList>
            <person name="Chhetri G."/>
        </authorList>
    </citation>
    <scope>NUCLEOTIDE SEQUENCE</scope>
    <source>
        <strain evidence="5">RG38</strain>
    </source>
</reference>
<evidence type="ECO:0000256" key="2">
    <source>
        <dbReference type="ARBA" id="ARBA00023125"/>
    </source>
</evidence>
<organism evidence="5 6">
    <name type="scientific">Streptomyces tagetis</name>
    <dbReference type="NCBI Taxonomy" id="2820809"/>
    <lineage>
        <taxon>Bacteria</taxon>
        <taxon>Bacillati</taxon>
        <taxon>Actinomycetota</taxon>
        <taxon>Actinomycetes</taxon>
        <taxon>Kitasatosporales</taxon>
        <taxon>Streptomycetaceae</taxon>
        <taxon>Streptomyces</taxon>
    </lineage>
</organism>
<name>A0A940XHW3_9ACTN</name>
<dbReference type="GO" id="GO:0003700">
    <property type="term" value="F:DNA-binding transcription factor activity"/>
    <property type="evidence" value="ECO:0007669"/>
    <property type="project" value="InterPro"/>
</dbReference>
<dbReference type="InterPro" id="IPR053142">
    <property type="entry name" value="PchR_regulatory_protein"/>
</dbReference>
<keyword evidence="6" id="KW-1185">Reference proteome</keyword>